<evidence type="ECO:0000256" key="1">
    <source>
        <dbReference type="ARBA" id="ARBA00023015"/>
    </source>
</evidence>
<sequence length="505" mass="55590">MSPENTTTAAHGSGVDATVAPLAAGDEEEHEHVQLGELGPLVASMVLEGDRGGRSELADDGRGSAELREVRDDPDQQGPLVSGSGHGTERGWGGSVIQGWTSSQVEEARSLIARLNTNKIMYNANDDKNKKHNYIVNSLHALFPSKTMQQLREGTHVTGGSPQNMLTFCEPVNGNYELPGEKNGASNIHGVYTMGDHANGNFGVREEEATIVDNNGLSFGCVMEDTGITVTGEAPLMVDNNKMVVLVNNISIDQPVVAPHQWDFWTNKEHSMGDLVNENFEVQEDEDTNMDDNGFPFRCALEDTRITKTEEARMMADKNKMVLLENNTSNDRPAVAPHQRKLWTIEEHKSFLYGLEIYGRGDWKNISKHFVTTKTPVQVSSHAQKFFKRIQKKASSGTKRYSINDVRLHDNELLAANNSSVPRQALSFTGLNNDPSFRLQAPTSSLTVMNNQAQCSPSTYNQQVDQQPMWSEQQMMGSVAAVMDGIGNYVPDGQQGPAYFYLGNV</sequence>
<evidence type="ECO:0000256" key="3">
    <source>
        <dbReference type="ARBA" id="ARBA00023163"/>
    </source>
</evidence>
<protein>
    <submittedName>
        <fullName evidence="6">Myb-like protein J</fullName>
    </submittedName>
</protein>
<dbReference type="Pfam" id="PF23671">
    <property type="entry name" value="HTH_70"/>
    <property type="match status" value="1"/>
</dbReference>
<organism evidence="6">
    <name type="scientific">Aegilops tauschii</name>
    <name type="common">Tausch's goatgrass</name>
    <name type="synonym">Aegilops squarrosa</name>
    <dbReference type="NCBI Taxonomy" id="37682"/>
    <lineage>
        <taxon>Eukaryota</taxon>
        <taxon>Viridiplantae</taxon>
        <taxon>Streptophyta</taxon>
        <taxon>Embryophyta</taxon>
        <taxon>Tracheophyta</taxon>
        <taxon>Spermatophyta</taxon>
        <taxon>Magnoliopsida</taxon>
        <taxon>Liliopsida</taxon>
        <taxon>Poales</taxon>
        <taxon>Poaceae</taxon>
        <taxon>BOP clade</taxon>
        <taxon>Pooideae</taxon>
        <taxon>Triticodae</taxon>
        <taxon>Triticeae</taxon>
        <taxon>Triticinae</taxon>
        <taxon>Aegilops</taxon>
    </lineage>
</organism>
<evidence type="ECO:0000256" key="5">
    <source>
        <dbReference type="SAM" id="MobiDB-lite"/>
    </source>
</evidence>
<dbReference type="GO" id="GO:0003677">
    <property type="term" value="F:DNA binding"/>
    <property type="evidence" value="ECO:0007669"/>
    <property type="project" value="UniProtKB-KW"/>
</dbReference>
<dbReference type="Gene3D" id="1.10.10.60">
    <property type="entry name" value="Homeodomain-like"/>
    <property type="match status" value="1"/>
</dbReference>
<evidence type="ECO:0000313" key="6">
    <source>
        <dbReference type="EnsemblPlants" id="EMT18945"/>
    </source>
</evidence>
<reference evidence="6" key="1">
    <citation type="submission" date="2015-06" db="UniProtKB">
        <authorList>
            <consortium name="EnsemblPlants"/>
        </authorList>
    </citation>
    <scope>IDENTIFICATION</scope>
</reference>
<dbReference type="InterPro" id="IPR017884">
    <property type="entry name" value="SANT_dom"/>
</dbReference>
<keyword evidence="4" id="KW-0539">Nucleus</keyword>
<dbReference type="InterPro" id="IPR017930">
    <property type="entry name" value="Myb_dom"/>
</dbReference>
<dbReference type="AlphaFoldDB" id="R7WEJ4"/>
<dbReference type="EnsemblPlants" id="EMT18945">
    <property type="protein sequence ID" value="EMT18945"/>
    <property type="gene ID" value="F775_24973"/>
</dbReference>
<dbReference type="NCBIfam" id="TIGR01557">
    <property type="entry name" value="myb_SHAQKYF"/>
    <property type="match status" value="1"/>
</dbReference>
<dbReference type="InterPro" id="IPR001005">
    <property type="entry name" value="SANT/Myb"/>
</dbReference>
<accession>R7WEJ4</accession>
<dbReference type="InterPro" id="IPR056195">
    <property type="entry name" value="HTH_70"/>
</dbReference>
<dbReference type="SUPFAM" id="SSF46689">
    <property type="entry name" value="Homeodomain-like"/>
    <property type="match status" value="1"/>
</dbReference>
<dbReference type="SMART" id="SM00717">
    <property type="entry name" value="SANT"/>
    <property type="match status" value="1"/>
</dbReference>
<proteinExistence type="predicted"/>
<dbReference type="PANTHER" id="PTHR44042">
    <property type="entry name" value="DUPLICATED HOMEODOMAIN-LIKE SUPERFAMILY PROTEIN-RELATED"/>
    <property type="match status" value="1"/>
</dbReference>
<dbReference type="PANTHER" id="PTHR44042:SF11">
    <property type="entry name" value="OS06G0173800 PROTEIN"/>
    <property type="match status" value="1"/>
</dbReference>
<feature type="compositionally biased region" description="Basic and acidic residues" evidence="5">
    <location>
        <begin position="52"/>
        <end position="74"/>
    </location>
</feature>
<evidence type="ECO:0000256" key="2">
    <source>
        <dbReference type="ARBA" id="ARBA00023125"/>
    </source>
</evidence>
<dbReference type="InterPro" id="IPR009057">
    <property type="entry name" value="Homeodomain-like_sf"/>
</dbReference>
<name>R7WEJ4_AEGTA</name>
<dbReference type="PROSITE" id="PS51294">
    <property type="entry name" value="HTH_MYB"/>
    <property type="match status" value="1"/>
</dbReference>
<dbReference type="CDD" id="cd00167">
    <property type="entry name" value="SANT"/>
    <property type="match status" value="1"/>
</dbReference>
<feature type="compositionally biased region" description="Gly residues" evidence="5">
    <location>
        <begin position="84"/>
        <end position="96"/>
    </location>
</feature>
<dbReference type="PROSITE" id="PS50090">
    <property type="entry name" value="MYB_LIKE"/>
    <property type="match status" value="1"/>
</dbReference>
<dbReference type="PROSITE" id="PS51293">
    <property type="entry name" value="SANT"/>
    <property type="match status" value="1"/>
</dbReference>
<feature type="region of interest" description="Disordered" evidence="5">
    <location>
        <begin position="1"/>
        <end position="37"/>
    </location>
</feature>
<dbReference type="InterPro" id="IPR006447">
    <property type="entry name" value="Myb_dom_plants"/>
</dbReference>
<keyword evidence="3" id="KW-0804">Transcription</keyword>
<evidence type="ECO:0000256" key="4">
    <source>
        <dbReference type="ARBA" id="ARBA00023242"/>
    </source>
</evidence>
<feature type="compositionally biased region" description="Polar residues" evidence="5">
    <location>
        <begin position="1"/>
        <end position="10"/>
    </location>
</feature>
<keyword evidence="1" id="KW-0805">Transcription regulation</keyword>
<feature type="region of interest" description="Disordered" evidence="5">
    <location>
        <begin position="52"/>
        <end position="96"/>
    </location>
</feature>
<keyword evidence="2" id="KW-0238">DNA-binding</keyword>
<dbReference type="Pfam" id="PF00249">
    <property type="entry name" value="Myb_DNA-binding"/>
    <property type="match status" value="1"/>
</dbReference>